<dbReference type="Proteomes" id="UP000722750">
    <property type="component" value="Unassembled WGS sequence"/>
</dbReference>
<dbReference type="EMBL" id="JAANXD010000039">
    <property type="protein sequence ID" value="MBS1257819.1"/>
    <property type="molecule type" value="Genomic_DNA"/>
</dbReference>
<evidence type="ECO:0000313" key="2">
    <source>
        <dbReference type="Proteomes" id="UP000722750"/>
    </source>
</evidence>
<protein>
    <submittedName>
        <fullName evidence="1">Uncharacterized protein</fullName>
    </submittedName>
</protein>
<reference evidence="1" key="1">
    <citation type="journal article" date="2021" name="ISME J.">
        <title>Fine-scale metabolic discontinuity in a stratified prokaryote microbiome of a Red Sea deep halocline.</title>
        <authorList>
            <person name="Michoud G."/>
            <person name="Ngugi D.K."/>
            <person name="Barozzi A."/>
            <person name="Merlino G."/>
            <person name="Calleja M.L."/>
            <person name="Delgado-Huertas A."/>
            <person name="Moran X.A.G."/>
            <person name="Daffonchio D."/>
        </authorList>
    </citation>
    <scope>NUCLEOTIDE SEQUENCE</scope>
    <source>
        <strain evidence="1">SuakinDeep_MAG55_1</strain>
    </source>
</reference>
<proteinExistence type="predicted"/>
<name>A0A942A3F8_9BACT</name>
<gene>
    <name evidence="1" type="ORF">MAG551_00872</name>
</gene>
<sequence>MKKKRRPDKSDLEAIRDQILDFACTKHDFKLEKDDFLPEGDWHGVFIVQFKDSPEEDRLYCEAPLGESFFRFGLDLVFDEEIWEREHENISREAAGYDVALYLSPAGEKEGKRHCRIYSRAWIPNFSQRIFGLTLSNLMDCKAAVLQNKRYI</sequence>
<comment type="caution">
    <text evidence="1">The sequence shown here is derived from an EMBL/GenBank/DDBJ whole genome shotgun (WGS) entry which is preliminary data.</text>
</comment>
<evidence type="ECO:0000313" key="1">
    <source>
        <dbReference type="EMBL" id="MBS1257819.1"/>
    </source>
</evidence>
<accession>A0A942A3F8</accession>
<dbReference type="AlphaFoldDB" id="A0A942A3F8"/>
<organism evidence="1 2">
    <name type="scientific">Candidatus Scalindua arabica</name>
    <dbReference type="NCBI Taxonomy" id="1127984"/>
    <lineage>
        <taxon>Bacteria</taxon>
        <taxon>Pseudomonadati</taxon>
        <taxon>Planctomycetota</taxon>
        <taxon>Candidatus Brocadiia</taxon>
        <taxon>Candidatus Brocadiales</taxon>
        <taxon>Candidatus Scalinduaceae</taxon>
        <taxon>Candidatus Scalindua</taxon>
    </lineage>
</organism>